<dbReference type="Pfam" id="PF09937">
    <property type="entry name" value="DUF2169"/>
    <property type="match status" value="1"/>
</dbReference>
<dbReference type="EMBL" id="JAJHNU010000003">
    <property type="protein sequence ID" value="MDN4121881.1"/>
    <property type="molecule type" value="Genomic_DNA"/>
</dbReference>
<evidence type="ECO:0000259" key="1">
    <source>
        <dbReference type="Pfam" id="PF09937"/>
    </source>
</evidence>
<dbReference type="PANTHER" id="PTHR14136:SF17">
    <property type="entry name" value="BTB_POZ DOMAIN-CONTAINING PROTEIN KCTD9"/>
    <property type="match status" value="1"/>
</dbReference>
<dbReference type="InterPro" id="IPR001646">
    <property type="entry name" value="5peptide_repeat"/>
</dbReference>
<keyword evidence="3" id="KW-1185">Reference proteome</keyword>
<dbReference type="PANTHER" id="PTHR14136">
    <property type="entry name" value="BTB_POZ DOMAIN-CONTAINING PROTEIN KCTD9"/>
    <property type="match status" value="1"/>
</dbReference>
<feature type="domain" description="DUF2169" evidence="1">
    <location>
        <begin position="21"/>
        <end position="301"/>
    </location>
</feature>
<evidence type="ECO:0000313" key="2">
    <source>
        <dbReference type="EMBL" id="MDN4121881.1"/>
    </source>
</evidence>
<dbReference type="RefSeq" id="WP_266123111.1">
    <property type="nucleotide sequence ID" value="NZ_JAJHNU010000003.1"/>
</dbReference>
<reference evidence="2" key="1">
    <citation type="submission" date="2021-11" db="EMBL/GenBank/DDBJ databases">
        <title>Draft genome sequence of Alcaligenes endophyticus type strain CCUG 75668T.</title>
        <authorList>
            <person name="Salva-Serra F."/>
            <person name="Duran R.E."/>
            <person name="Seeger M."/>
            <person name="Moore E.R.B."/>
            <person name="Jaen-Luchoro D."/>
        </authorList>
    </citation>
    <scope>NUCLEOTIDE SEQUENCE</scope>
    <source>
        <strain evidence="2">CCUG 75668</strain>
    </source>
</reference>
<dbReference type="Proteomes" id="UP001168613">
    <property type="component" value="Unassembled WGS sequence"/>
</dbReference>
<organism evidence="2 3">
    <name type="scientific">Alcaligenes endophyticus</name>
    <dbReference type="NCBI Taxonomy" id="1929088"/>
    <lineage>
        <taxon>Bacteria</taxon>
        <taxon>Pseudomonadati</taxon>
        <taxon>Pseudomonadota</taxon>
        <taxon>Betaproteobacteria</taxon>
        <taxon>Burkholderiales</taxon>
        <taxon>Alcaligenaceae</taxon>
        <taxon>Alcaligenes</taxon>
    </lineage>
</organism>
<name>A0ABT8EKR9_9BURK</name>
<dbReference type="InterPro" id="IPR018683">
    <property type="entry name" value="DUF2169"/>
</dbReference>
<gene>
    <name evidence="2" type="ORF">LMS43_11325</name>
</gene>
<protein>
    <submittedName>
        <fullName evidence="2">DUF2169 domain-containing protein</fullName>
    </submittedName>
</protein>
<proteinExistence type="predicted"/>
<accession>A0ABT8EKR9</accession>
<dbReference type="SUPFAM" id="SSF141571">
    <property type="entry name" value="Pentapeptide repeat-like"/>
    <property type="match status" value="3"/>
</dbReference>
<dbReference type="Pfam" id="PF13599">
    <property type="entry name" value="Pentapeptide_4"/>
    <property type="match status" value="1"/>
</dbReference>
<dbReference type="Gene3D" id="2.160.20.80">
    <property type="entry name" value="E3 ubiquitin-protein ligase SopA"/>
    <property type="match status" value="2"/>
</dbReference>
<evidence type="ECO:0000313" key="3">
    <source>
        <dbReference type="Proteomes" id="UP001168613"/>
    </source>
</evidence>
<sequence length="920" mass="105009">MTIKVIKPLRQSLLYRPYRWHGEHYLCVAVIVLADLSGDTARAMPDMNLWRECLPEMDCDGVLDLVLPKQVPEFLVAGRAYTHHSADKTQLAVRAQVGELSKELLVFGDRYWLDEHHASQAQPFDIMDLNWARSFGGPEYAFNPHGKGHGPLDKGQSIWPLPNVEGLQQRMQRRTQAPQLTGFGPMNIQWPQRHQYLGTYSEKWKKYDFPGFFPDMNPLLFNVAQPDQHWCGREQVPLGAEFAFWNMHPEHACWRGRLPNWRARCFLRRDHSTAPLDEELALRASTAWFLPHQERVVLIFHGNTAVREHDAADIRVLMPALECGQESAKPADYYFSVMEQRLDPEQGGLLMDADQQLMAAHLLGALSLDVPDLYSTPSWRKMLASRAHALQQLEEQLGAANFNANDYPFELVGPPTHQEWEEQESGWMQGDVQHQQGVVLQEMDAVHTEFGQFEGGEEFSALPSEVFAQAEHASAMLDEQGPPKPVRTQFDLFMPITGVLEQDKPGLLAAMAKGQLPEAKQLEILAALAQADSVPEPLEGWQQALQQEFLQDDQQGQPMQRLDALQAQMYLHSAQQQRPVDRLNAAQSQARKQRLVAQLTQGKSCQYLDMSGADLSGLQVCDADLSDIWMENVVLHGAIFERCRFDRAVLARADLADAQFVDCHFEHTNLALTQLNNSSFTRCVFKQTDWEKLSMQGAYWADCDFHELMLETQTWSDSRWCGGSMSMCSFDHVMLNDCRFEGMTMNKLTWQSCRWQHTEFHQCHLEGSGFLLGSWSDVLWEQSRWENCALNYQNTVEDSRFRRSHLYQCFFREMNLRELAFIDSDVSMCDFSRCELSGAQLSRVQARGANFTSAVLTHTDLSQGQFIDAIFTAADLRHTNLKQANLFRSHLGLAHLDDSTALHDAYLKQANIYPQRKTGR</sequence>
<comment type="caution">
    <text evidence="2">The sequence shown here is derived from an EMBL/GenBank/DDBJ whole genome shotgun (WGS) entry which is preliminary data.</text>
</comment>
<dbReference type="Pfam" id="PF00805">
    <property type="entry name" value="Pentapeptide"/>
    <property type="match status" value="1"/>
</dbReference>
<dbReference type="InterPro" id="IPR051082">
    <property type="entry name" value="Pentapeptide-BTB/POZ_domain"/>
</dbReference>